<accession>A0A0M3IIV6</accession>
<sequence length="395" mass="45864">MQFYQLLESFSRVFLSYKGQIFIVFFADIENFIDEDEVNDSHDDEGNISLFSSLRFSDDCPRQRQPGSSEITPYDLSTLHIFSLHRLYEGQIFIVFFADIENFIDEDEVNDSHDDEGNISLFSSLRFSDDCPRQRQPGSRVFLSYKGQIFIVFFADIENFIDEDEVNDSHDNEGNISLFSSLRFSDDCPRQRQPSSRDKKVLYYPIDYKLCSPRLVIVEQVSETKFCVKELLSPPPFFQILAFYPSLSGGTENASGSDMNVFDRSRCLSNAETIRRYYMRRNHPSVPDSYGPTSKRRWRQEALVLTQNQKAGDIDRDAISDLIYEGYLCMERLYADNARLSQLDHKCFFQTKHLRRSQSSNHVAAPSNERIEEEIVANDEDLPEEDEGSIFKFTP</sequence>
<dbReference type="WBParaSite" id="ALUE_0001851801-mRNA-1">
    <property type="protein sequence ID" value="ALUE_0001851801-mRNA-1"/>
    <property type="gene ID" value="ALUE_0001851801"/>
</dbReference>
<feature type="region of interest" description="Disordered" evidence="1">
    <location>
        <begin position="359"/>
        <end position="395"/>
    </location>
</feature>
<dbReference type="AlphaFoldDB" id="A0A0M3IIV6"/>
<protein>
    <submittedName>
        <fullName evidence="3">DUF295 domain-containing protein</fullName>
    </submittedName>
</protein>
<organism evidence="2 3">
    <name type="scientific">Ascaris lumbricoides</name>
    <name type="common">Giant roundworm</name>
    <dbReference type="NCBI Taxonomy" id="6252"/>
    <lineage>
        <taxon>Eukaryota</taxon>
        <taxon>Metazoa</taxon>
        <taxon>Ecdysozoa</taxon>
        <taxon>Nematoda</taxon>
        <taxon>Chromadorea</taxon>
        <taxon>Rhabditida</taxon>
        <taxon>Spirurina</taxon>
        <taxon>Ascaridomorpha</taxon>
        <taxon>Ascaridoidea</taxon>
        <taxon>Ascarididae</taxon>
        <taxon>Ascaris</taxon>
    </lineage>
</organism>
<evidence type="ECO:0000256" key="1">
    <source>
        <dbReference type="SAM" id="MobiDB-lite"/>
    </source>
</evidence>
<feature type="compositionally biased region" description="Acidic residues" evidence="1">
    <location>
        <begin position="371"/>
        <end position="388"/>
    </location>
</feature>
<evidence type="ECO:0000313" key="2">
    <source>
        <dbReference type="Proteomes" id="UP000036681"/>
    </source>
</evidence>
<dbReference type="Proteomes" id="UP000036681">
    <property type="component" value="Unplaced"/>
</dbReference>
<proteinExistence type="predicted"/>
<evidence type="ECO:0000313" key="3">
    <source>
        <dbReference type="WBParaSite" id="ALUE_0001851801-mRNA-1"/>
    </source>
</evidence>
<name>A0A0M3IIV6_ASCLU</name>
<keyword evidence="2" id="KW-1185">Reference proteome</keyword>
<reference evidence="3" key="1">
    <citation type="submission" date="2017-02" db="UniProtKB">
        <authorList>
            <consortium name="WormBaseParasite"/>
        </authorList>
    </citation>
    <scope>IDENTIFICATION</scope>
</reference>